<comment type="caution">
    <text evidence="5">The sequence shown here is derived from an EMBL/GenBank/DDBJ whole genome shotgun (WGS) entry which is preliminary data.</text>
</comment>
<feature type="compositionally biased region" description="Polar residues" evidence="2">
    <location>
        <begin position="1606"/>
        <end position="1615"/>
    </location>
</feature>
<protein>
    <submittedName>
        <fullName evidence="5">Tuberous sclerosis 2-like protein</fullName>
    </submittedName>
</protein>
<dbReference type="GO" id="GO:0033596">
    <property type="term" value="C:TSC1-TSC2 complex"/>
    <property type="evidence" value="ECO:0007669"/>
    <property type="project" value="TreeGrafter"/>
</dbReference>
<feature type="region of interest" description="Disordered" evidence="2">
    <location>
        <begin position="1724"/>
        <end position="1796"/>
    </location>
</feature>
<feature type="region of interest" description="Disordered" evidence="2">
    <location>
        <begin position="1570"/>
        <end position="1619"/>
    </location>
</feature>
<dbReference type="PANTHER" id="PTHR10063:SF0">
    <property type="entry name" value="TUBERIN"/>
    <property type="match status" value="1"/>
</dbReference>
<sequence>MHRSFEGDTPVDSAPSPNVASRLERPTESAFPAAHARLSRAESTWPCTGKLISLADLAVASGLLQKLLSRASSSSHQLQLAGWLQLAADPCRVRQRQRRSRSSIASASSRLAPHLGKLGSGVWTASHGARVYAPLTRLERGLLTLKSTNLRTSAHRSSSSAPPVHEPRASTQPPESTATMGGIEDREYELAHPPKKFVMGGKSIGYMTLVGLTFGVAAGALGITSYFLQKYGNIFNVQRYPDRYTMHTINLGLFNSIWTILICLGAYALPLIFLAFLVFTALVMWACVGGIFTVHVPFSASSCSTSSAKWARFVGSCKYYVGLEALAWTLFGLMFVWFCLLIADVFMTKRKRHYMLDFPAFFANLHSYIAANLNILMHSLESRDPRALSFRKPAVYCESRLLSGGEASVLSHSQVKRQTLVQDSRLPARLSCARQAPELCAVVLTDAAFDCCWASLLLPPPPPLSAPRERAEPTRVVQANEEIKEIALTGKRSTKRCTLRWIPTGQGRESAGVWPMSLLPTTMLIRKSMPSPRVRLGQSLDALSRSSLQADPIAYNSRASLSLHPHMSLPESVGSSSSRSPSTNYDPSIYSHRSEEQPSAPTFFKSIKRAIAKAATAGSEPTPHHDAAKDKGRIASSSRNAGVKPKRSVTANEVPLTAEATAARRERAGPAPGTPGPAAAAANSYGIAGPSRGGFIVQTHSKAVPTVATTTGDTTSLDDLPPLSLPPLATGSTRGGELPKRKPTLERAVSVDVLPSAPPPSSQISTTAVDPHLPPSLILARIAELTAQGPKLDAFVPLIRSLRSSIDTFPFPPPALAAKRLSEALATHTPVMYEYRGTEEYAAPSPTPARLYLSQAHFLRPEAPPALRAAMLELMVACITASLESTGGMREAEKALFWEEARRWADEARVEVDDGQGGRRSVLPDLDREALVKVLAALTRGGRDLSEVPGLVTLLCTFVIEALPVPRPPSPLFDPNLATPFIRQIPHRPAPHASALALLVALHKFSAPHIYTTSTLLALRAALEVAKLREEQDIGGRDGVLDLLGAVIRYGEVTGGKAARHRIKYDPKQAQPDPAVELTLQEGDEILREVVSCVARLIGCEGLVSVIELRDGQSLRDVDTSPNSPAVKTSNLPALALDIMRDLIRSPANQATKSLRSALIGPPLRTEGARPPAPVLLLVGTLRSLRKAMAEHSAEVEAVIIETGGLGNSAGTSGGESRWPSMLSLGLPFLWNGIKRVMQWESGAIDAEVLRLVEERLAAAETAEDLAIRYAAASNGGNSTTGAAGNVNSGAPKEPEDVPRGVSYEEWSMAIEVLDRVKAHIGLWEQKNLRQWILSDEDENAASPVDEKPPPSSQSGQNRAMNSERTSETTGTHFLQRPGVLVAFSSLLRKVVRAALSDDFTGPADAVFSLLVSLAPHLSEDYAHLTLDQARVGMLCLPTHPEWLTRTQQLVDAFYIPPTRSTGGPRSLRRTTTPALRVRIVEGLTIIHSHVRFLPQQRRGLVDQVIVPLLESALEQETDVQVTEALVGLVVEVARDMLDSEGGISSEQAERFDHLRTLLVKMAKAPERVLSRRMVSSPTTPTSRRNASFAPLSRGDRSPAAPSRMPSLSNPQNGASDGPEVASVAVMGLMSIFHLCLEHSTAASSHKAILVFRDLLALFAPGHEGATDGPSESPAVSLRVRLLILQWLVRLRADASHRINWIAEVDITGAAKILGRVTDNGNDVGAPLSAQASEDGHGEARGRTSREPSTSIRGNDAAATTRSRSASRLRRQLKEDRSPTRTNSLRRGSNSTSTASPILWTVPEKIPFDFGLATAATGSKALSSFDHKRMRNWTEEEDPGTGAMKIVEADETLPPEEWMIVLPISEYLRAIVYVLSTDQEWELVSYILCHLPEQLSNKHFACGPRCAQQIHVLRRFLCESLRAGDRGERIFPTTLPSGIKRAEIHAVAYQCLTALIAYRSLFTKQQQDDIVTTLLHGLGNPRDTAKPCIHALTIASFELRPSMTKLLAETVRHLQKIISSATLGVHILEFIAGVGQEPALYANFTDVDFQTVFGIALKYIQAHNERLADKPDDVDEGVEYAFSQYVLLLAYYNIAIWFLALRLADRPKVVPFLTRRLIQANEGKPEVDEATEVALDMIARYAFSNADPRPRASKFDELITAPQTSATALPPPKTWIVGNGTVTIRKVRAPAWVEVTVRRPSGMVRMMWELQNIGMTSSAPESDLIAALFRHRETANIMHGLHSTVRDALGSLASKDTPPVPLVRPRSASFSGTHYATLTPLDDKLEVHAIADAANSAAQDVQQITIESGTLTVDPSFFALQLSSYPHVGAARPLLVPNDPASQRAVTMLDTIPIVDFHKIGVLFAGPGQTNEVDILANTQGSKAYVEFIAGLGSLVRLQGSREFNIYTGGLDQENDFDGKWTYCWDDDISQMVFHVATLMPTNPETDAQCTLKKRHIGNDFVKIIWNESGGEFAFDTLPGDFNFVNIVIQPHTPAGNPWIGPGMSNNTEFFKVSMQCRPGMPEIGPLGTFKMVAGSSLPSVVRQLALHSNIFAQTFLASVGFETGRPAGHSGKTHRIEYSSNWRKRLQQIKLLRQRIRDTARSESSNLASEAGGGGEATAQAPASPLDLEQAEAARLFTAWS</sequence>
<evidence type="ECO:0000256" key="3">
    <source>
        <dbReference type="SAM" id="Phobius"/>
    </source>
</evidence>
<evidence type="ECO:0000256" key="2">
    <source>
        <dbReference type="SAM" id="MobiDB-lite"/>
    </source>
</evidence>
<dbReference type="GO" id="GO:0051056">
    <property type="term" value="P:regulation of small GTPase mediated signal transduction"/>
    <property type="evidence" value="ECO:0007669"/>
    <property type="project" value="InterPro"/>
</dbReference>
<feature type="compositionally biased region" description="Low complexity" evidence="2">
    <location>
        <begin position="567"/>
        <end position="588"/>
    </location>
</feature>
<feature type="region of interest" description="Disordered" evidence="2">
    <location>
        <begin position="1274"/>
        <end position="1299"/>
    </location>
</feature>
<evidence type="ECO:0000313" key="5">
    <source>
        <dbReference type="EMBL" id="KAG0658353.1"/>
    </source>
</evidence>
<organism evidence="5 6">
    <name type="scientific">Rhodotorula mucilaginosa</name>
    <name type="common">Yeast</name>
    <name type="synonym">Rhodotorula rubra</name>
    <dbReference type="NCBI Taxonomy" id="5537"/>
    <lineage>
        <taxon>Eukaryota</taxon>
        <taxon>Fungi</taxon>
        <taxon>Dikarya</taxon>
        <taxon>Basidiomycota</taxon>
        <taxon>Pucciniomycotina</taxon>
        <taxon>Microbotryomycetes</taxon>
        <taxon>Sporidiobolales</taxon>
        <taxon>Sporidiobolaceae</taxon>
        <taxon>Rhodotorula</taxon>
    </lineage>
</organism>
<feature type="region of interest" description="Disordered" evidence="2">
    <location>
        <begin position="1340"/>
        <end position="1372"/>
    </location>
</feature>
<feature type="transmembrane region" description="Helical" evidence="3">
    <location>
        <begin position="325"/>
        <end position="346"/>
    </location>
</feature>
<keyword evidence="6" id="KW-1185">Reference proteome</keyword>
<feature type="domain" description="Rap-GAP" evidence="4">
    <location>
        <begin position="2346"/>
        <end position="2601"/>
    </location>
</feature>
<evidence type="ECO:0000256" key="1">
    <source>
        <dbReference type="ARBA" id="ARBA00022468"/>
    </source>
</evidence>
<feature type="region of interest" description="Disordered" evidence="2">
    <location>
        <begin position="566"/>
        <end position="599"/>
    </location>
</feature>
<dbReference type="Proteomes" id="UP000777482">
    <property type="component" value="Unassembled WGS sequence"/>
</dbReference>
<dbReference type="Pfam" id="PF02145">
    <property type="entry name" value="Rap_GAP"/>
    <property type="match status" value="1"/>
</dbReference>
<dbReference type="OrthoDB" id="19311at2759"/>
<dbReference type="FunFam" id="3.40.50.11210:FF:000007">
    <property type="entry name" value="Tuberous sclerosis 2"/>
    <property type="match status" value="1"/>
</dbReference>
<feature type="compositionally biased region" description="Polar residues" evidence="2">
    <location>
        <begin position="1574"/>
        <end position="1586"/>
    </location>
</feature>
<keyword evidence="3" id="KW-0472">Membrane</keyword>
<feature type="compositionally biased region" description="Polar residues" evidence="2">
    <location>
        <begin position="169"/>
        <end position="179"/>
    </location>
</feature>
<dbReference type="InterPro" id="IPR018515">
    <property type="entry name" value="Tuberin-type_domain"/>
</dbReference>
<accession>A0A9P6VZD1</accession>
<feature type="region of interest" description="Disordered" evidence="2">
    <location>
        <begin position="614"/>
        <end position="685"/>
    </location>
</feature>
<dbReference type="InterPro" id="IPR000331">
    <property type="entry name" value="Rap/Ran_GAP_dom"/>
</dbReference>
<dbReference type="EMBL" id="PUHQ01000067">
    <property type="protein sequence ID" value="KAG0658353.1"/>
    <property type="molecule type" value="Genomic_DNA"/>
</dbReference>
<dbReference type="GO" id="GO:0032007">
    <property type="term" value="P:negative regulation of TOR signaling"/>
    <property type="evidence" value="ECO:0007669"/>
    <property type="project" value="TreeGrafter"/>
</dbReference>
<keyword evidence="3" id="KW-0812">Transmembrane</keyword>
<feature type="transmembrane region" description="Helical" evidence="3">
    <location>
        <begin position="204"/>
        <end position="228"/>
    </location>
</feature>
<name>A0A9P6VZD1_RHOMI</name>
<feature type="compositionally biased region" description="Polar residues" evidence="2">
    <location>
        <begin position="1780"/>
        <end position="1796"/>
    </location>
</feature>
<dbReference type="GO" id="GO:0005634">
    <property type="term" value="C:nucleus"/>
    <property type="evidence" value="ECO:0007669"/>
    <property type="project" value="InterPro"/>
</dbReference>
<reference evidence="5 6" key="1">
    <citation type="submission" date="2020-11" db="EMBL/GenBank/DDBJ databases">
        <title>Kefir isolates.</title>
        <authorList>
            <person name="Marcisauskas S."/>
            <person name="Kim Y."/>
            <person name="Blasche S."/>
        </authorList>
    </citation>
    <scope>NUCLEOTIDE SEQUENCE [LARGE SCALE GENOMIC DNA]</scope>
    <source>
        <strain evidence="5 6">KR</strain>
    </source>
</reference>
<feature type="transmembrane region" description="Helical" evidence="3">
    <location>
        <begin position="276"/>
        <end position="298"/>
    </location>
</feature>
<feature type="region of interest" description="Disordered" evidence="2">
    <location>
        <begin position="149"/>
        <end position="180"/>
    </location>
</feature>
<keyword evidence="3" id="KW-1133">Transmembrane helix</keyword>
<dbReference type="GO" id="GO:0005096">
    <property type="term" value="F:GTPase activator activity"/>
    <property type="evidence" value="ECO:0007669"/>
    <property type="project" value="UniProtKB-KW"/>
</dbReference>
<feature type="compositionally biased region" description="Basic and acidic residues" evidence="2">
    <location>
        <begin position="1734"/>
        <end position="1746"/>
    </location>
</feature>
<evidence type="ECO:0000313" key="6">
    <source>
        <dbReference type="Proteomes" id="UP000777482"/>
    </source>
</evidence>
<dbReference type="InterPro" id="IPR024584">
    <property type="entry name" value="Tuberin_N"/>
</dbReference>
<feature type="compositionally biased region" description="Low complexity" evidence="2">
    <location>
        <begin position="707"/>
        <end position="732"/>
    </location>
</feature>
<dbReference type="SUPFAM" id="SSF111347">
    <property type="entry name" value="Rap/Ran-GAP"/>
    <property type="match status" value="1"/>
</dbReference>
<dbReference type="Gene3D" id="3.40.50.11210">
    <property type="entry name" value="Rap/Ran-GAP"/>
    <property type="match status" value="1"/>
</dbReference>
<dbReference type="PANTHER" id="PTHR10063">
    <property type="entry name" value="TUBERIN"/>
    <property type="match status" value="1"/>
</dbReference>
<dbReference type="InterPro" id="IPR027107">
    <property type="entry name" value="Tuberin/Ral-act_asu"/>
</dbReference>
<feature type="compositionally biased region" description="Basic and acidic residues" evidence="2">
    <location>
        <begin position="622"/>
        <end position="633"/>
    </location>
</feature>
<feature type="compositionally biased region" description="Polar residues" evidence="2">
    <location>
        <begin position="149"/>
        <end position="161"/>
    </location>
</feature>
<dbReference type="Pfam" id="PF11864">
    <property type="entry name" value="DUF3384"/>
    <property type="match status" value="1"/>
</dbReference>
<feature type="region of interest" description="Disordered" evidence="2">
    <location>
        <begin position="2601"/>
        <end position="2626"/>
    </location>
</feature>
<feature type="compositionally biased region" description="Low complexity" evidence="2">
    <location>
        <begin position="1274"/>
        <end position="1286"/>
    </location>
</feature>
<feature type="compositionally biased region" description="Polar residues" evidence="2">
    <location>
        <begin position="1353"/>
        <end position="1372"/>
    </location>
</feature>
<dbReference type="Pfam" id="PF03542">
    <property type="entry name" value="Tuberin"/>
    <property type="match status" value="1"/>
</dbReference>
<dbReference type="InterPro" id="IPR035974">
    <property type="entry name" value="Rap/Ran-GAP_sf"/>
</dbReference>
<proteinExistence type="predicted"/>
<gene>
    <name evidence="5" type="primary">TSC2</name>
    <name evidence="5" type="ORF">C6P46_005809</name>
</gene>
<keyword evidence="1" id="KW-0343">GTPase activation</keyword>
<feature type="region of interest" description="Disordered" evidence="2">
    <location>
        <begin position="707"/>
        <end position="769"/>
    </location>
</feature>
<feature type="transmembrane region" description="Helical" evidence="3">
    <location>
        <begin position="248"/>
        <end position="269"/>
    </location>
</feature>
<evidence type="ECO:0000259" key="4">
    <source>
        <dbReference type="PROSITE" id="PS50085"/>
    </source>
</evidence>
<dbReference type="PROSITE" id="PS50085">
    <property type="entry name" value="RAPGAP"/>
    <property type="match status" value="1"/>
</dbReference>
<feature type="region of interest" description="Disordered" evidence="2">
    <location>
        <begin position="1"/>
        <end position="27"/>
    </location>
</feature>